<dbReference type="PANTHER" id="PTHR33393">
    <property type="entry name" value="POLYGLUTAMINE SYNTHESIS ACCESSORY PROTEIN RV0574C-RELATED"/>
    <property type="match status" value="1"/>
</dbReference>
<dbReference type="EMBL" id="LGKO01000005">
    <property type="protein sequence ID" value="KPL82800.1"/>
    <property type="molecule type" value="Genomic_DNA"/>
</dbReference>
<reference evidence="3 4" key="1">
    <citation type="submission" date="2015-07" db="EMBL/GenBank/DDBJ databases">
        <title>Whole genome sequence of Thermanaerothrix daxensis DSM 23592.</title>
        <authorList>
            <person name="Hemp J."/>
            <person name="Ward L.M."/>
            <person name="Pace L.A."/>
            <person name="Fischer W.W."/>
        </authorList>
    </citation>
    <scope>NUCLEOTIDE SEQUENCE [LARGE SCALE GENOMIC DNA]</scope>
    <source>
        <strain evidence="3 4">GNS-1</strain>
    </source>
</reference>
<dbReference type="AlphaFoldDB" id="A0A0P6YK36"/>
<evidence type="ECO:0000259" key="2">
    <source>
        <dbReference type="SMART" id="SM00854"/>
    </source>
</evidence>
<dbReference type="InterPro" id="IPR052169">
    <property type="entry name" value="CW_Biosynth-Accessory"/>
</dbReference>
<dbReference type="PANTHER" id="PTHR33393:SF13">
    <property type="entry name" value="PGA BIOSYNTHESIS PROTEIN CAPA"/>
    <property type="match status" value="1"/>
</dbReference>
<name>A0A0P6YK36_9CHLR</name>
<keyword evidence="4" id="KW-1185">Reference proteome</keyword>
<proteinExistence type="inferred from homology"/>
<dbReference type="PROSITE" id="PS51257">
    <property type="entry name" value="PROKAR_LIPOPROTEIN"/>
    <property type="match status" value="1"/>
</dbReference>
<evidence type="ECO:0000256" key="1">
    <source>
        <dbReference type="ARBA" id="ARBA00005662"/>
    </source>
</evidence>
<dbReference type="Proteomes" id="UP000050544">
    <property type="component" value="Unassembled WGS sequence"/>
</dbReference>
<dbReference type="OrthoDB" id="150244at2"/>
<dbReference type="SMART" id="SM00854">
    <property type="entry name" value="PGA_cap"/>
    <property type="match status" value="1"/>
</dbReference>
<dbReference type="RefSeq" id="WP_054522355.1">
    <property type="nucleotide sequence ID" value="NZ_LGKO01000005.1"/>
</dbReference>
<evidence type="ECO:0000313" key="4">
    <source>
        <dbReference type="Proteomes" id="UP000050544"/>
    </source>
</evidence>
<comment type="similarity">
    <text evidence="1">Belongs to the CapA family.</text>
</comment>
<dbReference type="InterPro" id="IPR029052">
    <property type="entry name" value="Metallo-depent_PP-like"/>
</dbReference>
<protein>
    <recommendedName>
        <fullName evidence="2">Capsule synthesis protein CapA domain-containing protein</fullName>
    </recommendedName>
</protein>
<dbReference type="STRING" id="869279.SE15_12155"/>
<organism evidence="3 4">
    <name type="scientific">Thermanaerothrix daxensis</name>
    <dbReference type="NCBI Taxonomy" id="869279"/>
    <lineage>
        <taxon>Bacteria</taxon>
        <taxon>Bacillati</taxon>
        <taxon>Chloroflexota</taxon>
        <taxon>Anaerolineae</taxon>
        <taxon>Anaerolineales</taxon>
        <taxon>Anaerolineaceae</taxon>
        <taxon>Thermanaerothrix</taxon>
    </lineage>
</organism>
<dbReference type="SUPFAM" id="SSF56300">
    <property type="entry name" value="Metallo-dependent phosphatases"/>
    <property type="match status" value="1"/>
</dbReference>
<gene>
    <name evidence="3" type="ORF">SE15_12155</name>
</gene>
<evidence type="ECO:0000313" key="3">
    <source>
        <dbReference type="EMBL" id="KPL82800.1"/>
    </source>
</evidence>
<dbReference type="InterPro" id="IPR019079">
    <property type="entry name" value="Capsule_synth_CapA"/>
</dbReference>
<dbReference type="Pfam" id="PF09587">
    <property type="entry name" value="PGA_cap"/>
    <property type="match status" value="1"/>
</dbReference>
<sequence>MRRAMIFLLLLTIFLYGCMSIEQPSPSETQGGVLPPDSTPTPFQPLVMLQETSSPPTTESPVHLWVPDFVPQGLRQQIPLEALDMVASKTEASVWMTLGQAGQGVPWVYVLVAPFPTISDEVAFQAVERAWRGEEGEFEGPIFVSPETFEVMQQLLGPANLEHVQVVDGAVLLGTVWAQRPAFAIVPFEALEPRWKVLKIDGQSPIDKHFDPQAYPLTAWFTWEGSEAGISEIKARLEAMGSELKSNREADKLTVLVMTGVTALVRATAAKMEEKGMTYPAQDVGGLLQDADLTHISNEVSFSPKCPPPNPNQTTLIFCSDPRYIELLDYVGTDILELTGNHGVDWGRDALLYSLDLYRQRGWAFYAAGENEAQAKAAVTLEHNGNRFAFIGCNPAGPAFIWATPDLPGVANCDYPWMESEIRRLAAEGYLVIATFQYFESYRPDVLPYEQQDFRRLAEAGAVIVSGSQAHHPMAMEFYNGSFIHYGLGNLFFDQMHVYVNDRLIEGTRKGFIDQHVFYKGRHISTVLITTMLEDYARPRFMTPEERAAFLTQMFSVSGW</sequence>
<accession>A0A0P6YK36</accession>
<comment type="caution">
    <text evidence="3">The sequence shown here is derived from an EMBL/GenBank/DDBJ whole genome shotgun (WGS) entry which is preliminary data.</text>
</comment>
<feature type="domain" description="Capsule synthesis protein CapA" evidence="2">
    <location>
        <begin position="255"/>
        <end position="495"/>
    </location>
</feature>